<reference evidence="1 2" key="1">
    <citation type="submission" date="2024-04" db="EMBL/GenBank/DDBJ databases">
        <title>Genome sequencing and assembly of rice foliar adapted Chryseobacterium endophyticum OsEnb-ALM-A6.</title>
        <authorList>
            <person name="Kumar S."/>
            <person name="Javed M."/>
            <person name="Chouhan V."/>
            <person name="Charishma K."/>
            <person name="Patel A."/>
            <person name="Kumar M."/>
            <person name="Sahu K.P."/>
            <person name="Kumar A."/>
        </authorList>
    </citation>
    <scope>NUCLEOTIDE SEQUENCE [LARGE SCALE GENOMIC DNA]</scope>
    <source>
        <strain evidence="1 2">OsEnb-ALM-A6</strain>
    </source>
</reference>
<evidence type="ECO:0000313" key="1">
    <source>
        <dbReference type="EMBL" id="XAO75352.1"/>
    </source>
</evidence>
<keyword evidence="2" id="KW-1185">Reference proteome</keyword>
<organism evidence="1 2">
    <name type="scientific">Chryseobacterium endophyticum</name>
    <dbReference type="NCBI Taxonomy" id="1854762"/>
    <lineage>
        <taxon>Bacteria</taxon>
        <taxon>Pseudomonadati</taxon>
        <taxon>Bacteroidota</taxon>
        <taxon>Flavobacteriia</taxon>
        <taxon>Flavobacteriales</taxon>
        <taxon>Weeksellaceae</taxon>
        <taxon>Chryseobacterium group</taxon>
        <taxon>Chryseobacterium</taxon>
    </lineage>
</organism>
<evidence type="ECO:0000313" key="2">
    <source>
        <dbReference type="Proteomes" id="UP001463665"/>
    </source>
</evidence>
<dbReference type="EMBL" id="CP154834">
    <property type="protein sequence ID" value="XAO75352.1"/>
    <property type="molecule type" value="Genomic_DNA"/>
</dbReference>
<sequence>MKTFTPLKVKINTKTDTVTLEVKVSSVVPATTIAKLPNGKLILDKAHGHIEKEEVGDRSELTGKKLVFYHTFDLRGLDKDNWLPALKKIIINYLINDKEYRIQPYKTLTEVSDKKIGLIYEIDVQ</sequence>
<name>A0AAU6WU48_9FLAO</name>
<proteinExistence type="predicted"/>
<protein>
    <submittedName>
        <fullName evidence="1">Uncharacterized protein</fullName>
    </submittedName>
</protein>
<gene>
    <name evidence="1" type="ORF">AAFP95_05225</name>
</gene>
<dbReference type="Proteomes" id="UP001463665">
    <property type="component" value="Chromosome"/>
</dbReference>
<dbReference type="RefSeq" id="WP_294263943.1">
    <property type="nucleotide sequence ID" value="NZ_CP154834.1"/>
</dbReference>
<accession>A0AAU6WU48</accession>
<dbReference type="AlphaFoldDB" id="A0AAU6WU48"/>